<name>A0ABS9GVC6_9BACL</name>
<evidence type="ECO:0000313" key="1">
    <source>
        <dbReference type="EMBL" id="MCF6136644.1"/>
    </source>
</evidence>
<dbReference type="Proteomes" id="UP001649381">
    <property type="component" value="Unassembled WGS sequence"/>
</dbReference>
<dbReference type="InterPro" id="IPR019734">
    <property type="entry name" value="TPR_rpt"/>
</dbReference>
<organism evidence="1 2">
    <name type="scientific">Pseudalkalibacillus berkeleyi</name>
    <dbReference type="NCBI Taxonomy" id="1069813"/>
    <lineage>
        <taxon>Bacteria</taxon>
        <taxon>Bacillati</taxon>
        <taxon>Bacillota</taxon>
        <taxon>Bacilli</taxon>
        <taxon>Bacillales</taxon>
        <taxon>Fictibacillaceae</taxon>
        <taxon>Pseudalkalibacillus</taxon>
    </lineage>
</organism>
<sequence>MTLDFLKKEISVAAKTVYFDQNDFLREKSNDPTLLRKTITLIEAHLNCDSVTEDKRDMLVGTLGNFYRIIGEPIHAIKLFNSCLNQSVNQANPHIEIVSLIRLGEALKYNNQHQDALNRFNIALKKCRLNQIDKYKDFVLQHKGKCLMELNRLNEAEQCFEAALNLRLKKEDPTLIHSTNLAIELVRSINKEK</sequence>
<dbReference type="Gene3D" id="1.25.40.10">
    <property type="entry name" value="Tetratricopeptide repeat domain"/>
    <property type="match status" value="1"/>
</dbReference>
<gene>
    <name evidence="1" type="ORF">L2716_02805</name>
</gene>
<dbReference type="SMART" id="SM00028">
    <property type="entry name" value="TPR"/>
    <property type="match status" value="2"/>
</dbReference>
<dbReference type="RefSeq" id="WP_236331578.1">
    <property type="nucleotide sequence ID" value="NZ_JAKIJS010000001.1"/>
</dbReference>
<proteinExistence type="predicted"/>
<keyword evidence="2" id="KW-1185">Reference proteome</keyword>
<accession>A0ABS9GVC6</accession>
<reference evidence="1 2" key="1">
    <citation type="submission" date="2022-01" db="EMBL/GenBank/DDBJ databases">
        <title>Alkalihalobacillus sp. EGI L200015, a novel bacterium isolated from a salt lake sediment.</title>
        <authorList>
            <person name="Gao L."/>
            <person name="Fang B.-Z."/>
            <person name="Li W.-J."/>
        </authorList>
    </citation>
    <scope>NUCLEOTIDE SEQUENCE [LARGE SCALE GENOMIC DNA]</scope>
    <source>
        <strain evidence="1 2">KCTC 12718</strain>
    </source>
</reference>
<dbReference type="SUPFAM" id="SSF48452">
    <property type="entry name" value="TPR-like"/>
    <property type="match status" value="1"/>
</dbReference>
<evidence type="ECO:0000313" key="2">
    <source>
        <dbReference type="Proteomes" id="UP001649381"/>
    </source>
</evidence>
<comment type="caution">
    <text evidence="1">The sequence shown here is derived from an EMBL/GenBank/DDBJ whole genome shotgun (WGS) entry which is preliminary data.</text>
</comment>
<dbReference type="InterPro" id="IPR011990">
    <property type="entry name" value="TPR-like_helical_dom_sf"/>
</dbReference>
<dbReference type="EMBL" id="JAKIJS010000001">
    <property type="protein sequence ID" value="MCF6136644.1"/>
    <property type="molecule type" value="Genomic_DNA"/>
</dbReference>
<dbReference type="Pfam" id="PF13181">
    <property type="entry name" value="TPR_8"/>
    <property type="match status" value="1"/>
</dbReference>
<evidence type="ECO:0008006" key="3">
    <source>
        <dbReference type="Google" id="ProtNLM"/>
    </source>
</evidence>
<protein>
    <recommendedName>
        <fullName evidence="3">Tetratricopeptide repeat protein</fullName>
    </recommendedName>
</protein>